<proteinExistence type="inferred from homology"/>
<sequence length="510" mass="57899">MKKIIYIGFLIVSALCTSCSKLLDEVVPQTSLNEQLIINDPAATRTFYFGLYGSFRTYNKVLLELGEMRSQLWADGLFLENADADLRRYYTHNYDAENVSASNWGGFYGMVFRLNRALKLIPQSKLPESERNKILAEVYGMRSFVYYTMLKTWGKVPITDQAIDGVDDLAGLYRPRADEGEVMQLIEADIERSLELFGNTNVFAPKRVYWNLAASLILKGDVLIWKYTHQSKNNEDLINAKAALEQVKNMSGATLGLQDNYGDIFNADKKSNNKEIIFAINYERDQTENKVFNVFLINASAVNNTWLNANSSNAGMVSTLYPNIVGAGSRVGMEASLVHKLKNTPVEDKRVSHSIATMHTDIPSYPLIGTLLTKYIGNVYEGLRVYNNDFPIYRYADVLLLMAETKIKLGESPVEEMNQLRKRAYGAAYPVFVNGNETQNMDAVLEEYLREFIGEGKLWWALRRAGDDYVFKNINPLYLSEGNRYKLLLPISRTTLNSDPLLEQTEGYQK</sequence>
<dbReference type="EMBL" id="ATDL01000020">
    <property type="protein sequence ID" value="ERJ57972.1"/>
    <property type="molecule type" value="Genomic_DNA"/>
</dbReference>
<dbReference type="eggNOG" id="COG1395">
    <property type="taxonomic scope" value="Bacteria"/>
</dbReference>
<comment type="similarity">
    <text evidence="2">Belongs to the SusD family.</text>
</comment>
<evidence type="ECO:0000313" key="8">
    <source>
        <dbReference type="EMBL" id="ERJ57972.1"/>
    </source>
</evidence>
<reference evidence="8 9" key="1">
    <citation type="journal article" date="2013" name="Genome Announc.">
        <title>The Draft Genome Sequence of Sphingomonas paucimobilis Strain HER1398 (Proteobacteria), Host to the Giant PAU Phage, Indicates That It Is a Member of the Genus Sphingobacterium (Bacteroidetes).</title>
        <authorList>
            <person name="White R.A.III."/>
            <person name="Suttle C.A."/>
        </authorList>
    </citation>
    <scope>NUCLEOTIDE SEQUENCE [LARGE SCALE GENOMIC DNA]</scope>
    <source>
        <strain evidence="8 9">HER1398</strain>
    </source>
</reference>
<dbReference type="InterPro" id="IPR033985">
    <property type="entry name" value="SusD-like_N"/>
</dbReference>
<dbReference type="SUPFAM" id="SSF48452">
    <property type="entry name" value="TPR-like"/>
    <property type="match status" value="1"/>
</dbReference>
<organism evidence="8 9">
    <name type="scientific">Sphingobacterium paucimobilis HER1398</name>
    <dbReference type="NCBI Taxonomy" id="1346330"/>
    <lineage>
        <taxon>Bacteria</taxon>
        <taxon>Pseudomonadati</taxon>
        <taxon>Bacteroidota</taxon>
        <taxon>Sphingobacteriia</taxon>
        <taxon>Sphingobacteriales</taxon>
        <taxon>Sphingobacteriaceae</taxon>
        <taxon>Sphingobacterium</taxon>
    </lineage>
</organism>
<keyword evidence="4" id="KW-0472">Membrane</keyword>
<evidence type="ECO:0000259" key="6">
    <source>
        <dbReference type="Pfam" id="PF07980"/>
    </source>
</evidence>
<comment type="subcellular location">
    <subcellularLocation>
        <location evidence="1">Cell outer membrane</location>
    </subcellularLocation>
</comment>
<comment type="caution">
    <text evidence="8">The sequence shown here is derived from an EMBL/GenBank/DDBJ whole genome shotgun (WGS) entry which is preliminary data.</text>
</comment>
<dbReference type="AlphaFoldDB" id="U2HR69"/>
<dbReference type="Pfam" id="PF14322">
    <property type="entry name" value="SusD-like_3"/>
    <property type="match status" value="1"/>
</dbReference>
<keyword evidence="9" id="KW-1185">Reference proteome</keyword>
<protein>
    <recommendedName>
        <fullName evidence="10">Carbohydrate-binding protein SusD</fullName>
    </recommendedName>
</protein>
<evidence type="ECO:0000256" key="1">
    <source>
        <dbReference type="ARBA" id="ARBA00004442"/>
    </source>
</evidence>
<feature type="domain" description="RagB/SusD" evidence="6">
    <location>
        <begin position="369"/>
        <end position="508"/>
    </location>
</feature>
<dbReference type="InterPro" id="IPR012944">
    <property type="entry name" value="SusD_RagB_dom"/>
</dbReference>
<evidence type="ECO:0000313" key="9">
    <source>
        <dbReference type="Proteomes" id="UP000016584"/>
    </source>
</evidence>
<dbReference type="GO" id="GO:0009279">
    <property type="term" value="C:cell outer membrane"/>
    <property type="evidence" value="ECO:0007669"/>
    <property type="project" value="UniProtKB-SubCell"/>
</dbReference>
<feature type="domain" description="SusD-like N-terminal" evidence="7">
    <location>
        <begin position="84"/>
        <end position="200"/>
    </location>
</feature>
<evidence type="ECO:0000256" key="3">
    <source>
        <dbReference type="ARBA" id="ARBA00022729"/>
    </source>
</evidence>
<evidence type="ECO:0000259" key="7">
    <source>
        <dbReference type="Pfam" id="PF14322"/>
    </source>
</evidence>
<dbReference type="Gene3D" id="1.25.40.390">
    <property type="match status" value="1"/>
</dbReference>
<dbReference type="Pfam" id="PF07980">
    <property type="entry name" value="SusD_RagB"/>
    <property type="match status" value="1"/>
</dbReference>
<accession>U2HR69</accession>
<gene>
    <name evidence="8" type="ORF">M472_04250</name>
</gene>
<dbReference type="RefSeq" id="WP_021071742.1">
    <property type="nucleotide sequence ID" value="NZ_ATDL01000020.1"/>
</dbReference>
<name>U2HR69_9SPHI</name>
<dbReference type="PATRIC" id="fig|1346330.5.peg.3610"/>
<dbReference type="OrthoDB" id="5694214at2"/>
<evidence type="ECO:0008006" key="10">
    <source>
        <dbReference type="Google" id="ProtNLM"/>
    </source>
</evidence>
<dbReference type="STRING" id="1346330.M472_04250"/>
<keyword evidence="3" id="KW-0732">Signal</keyword>
<dbReference type="Proteomes" id="UP000016584">
    <property type="component" value="Unassembled WGS sequence"/>
</dbReference>
<evidence type="ECO:0000256" key="5">
    <source>
        <dbReference type="ARBA" id="ARBA00023237"/>
    </source>
</evidence>
<evidence type="ECO:0000256" key="2">
    <source>
        <dbReference type="ARBA" id="ARBA00006275"/>
    </source>
</evidence>
<evidence type="ECO:0000256" key="4">
    <source>
        <dbReference type="ARBA" id="ARBA00023136"/>
    </source>
</evidence>
<keyword evidence="5" id="KW-0998">Cell outer membrane</keyword>
<dbReference type="InterPro" id="IPR011990">
    <property type="entry name" value="TPR-like_helical_dom_sf"/>
</dbReference>